<evidence type="ECO:0000313" key="2">
    <source>
        <dbReference type="Proteomes" id="UP000887013"/>
    </source>
</evidence>
<evidence type="ECO:0000313" key="1">
    <source>
        <dbReference type="EMBL" id="GFU06383.1"/>
    </source>
</evidence>
<dbReference type="EMBL" id="BMAW01077430">
    <property type="protein sequence ID" value="GFU06383.1"/>
    <property type="molecule type" value="Genomic_DNA"/>
</dbReference>
<dbReference type="Proteomes" id="UP000887013">
    <property type="component" value="Unassembled WGS sequence"/>
</dbReference>
<keyword evidence="2" id="KW-1185">Reference proteome</keyword>
<dbReference type="AlphaFoldDB" id="A0A8X6UD37"/>
<proteinExistence type="predicted"/>
<protein>
    <submittedName>
        <fullName evidence="1">Uncharacterized protein</fullName>
    </submittedName>
</protein>
<name>A0A8X6UD37_NEPPI</name>
<reference evidence="1" key="1">
    <citation type="submission" date="2020-08" db="EMBL/GenBank/DDBJ databases">
        <title>Multicomponent nature underlies the extraordinary mechanical properties of spider dragline silk.</title>
        <authorList>
            <person name="Kono N."/>
            <person name="Nakamura H."/>
            <person name="Mori M."/>
            <person name="Yoshida Y."/>
            <person name="Ohtoshi R."/>
            <person name="Malay A.D."/>
            <person name="Moran D.A.P."/>
            <person name="Tomita M."/>
            <person name="Numata K."/>
            <person name="Arakawa K."/>
        </authorList>
    </citation>
    <scope>NUCLEOTIDE SEQUENCE</scope>
</reference>
<accession>A0A8X6UD37</accession>
<sequence>MEKICSERQQKRDSIRSRTISIFAFFIITRNNRVFTRIDHVNPFESCNWTCTEMDAFQVQCRTSSQGQEFRMVSFLVPPYQRDLHSGCRS</sequence>
<gene>
    <name evidence="1" type="ORF">NPIL_41431</name>
</gene>
<organism evidence="1 2">
    <name type="scientific">Nephila pilipes</name>
    <name type="common">Giant wood spider</name>
    <name type="synonym">Nephila maculata</name>
    <dbReference type="NCBI Taxonomy" id="299642"/>
    <lineage>
        <taxon>Eukaryota</taxon>
        <taxon>Metazoa</taxon>
        <taxon>Ecdysozoa</taxon>
        <taxon>Arthropoda</taxon>
        <taxon>Chelicerata</taxon>
        <taxon>Arachnida</taxon>
        <taxon>Araneae</taxon>
        <taxon>Araneomorphae</taxon>
        <taxon>Entelegynae</taxon>
        <taxon>Araneoidea</taxon>
        <taxon>Nephilidae</taxon>
        <taxon>Nephila</taxon>
    </lineage>
</organism>
<comment type="caution">
    <text evidence="1">The sequence shown here is derived from an EMBL/GenBank/DDBJ whole genome shotgun (WGS) entry which is preliminary data.</text>
</comment>